<feature type="chain" id="PRO_5020923775" description="Phytase-like domain-containing protein" evidence="1">
    <location>
        <begin position="25"/>
        <end position="373"/>
    </location>
</feature>
<gene>
    <name evidence="3" type="ORF">EV643_102355</name>
</gene>
<reference evidence="3 4" key="1">
    <citation type="submission" date="2019-03" db="EMBL/GenBank/DDBJ databases">
        <title>Genomic Encyclopedia of Type Strains, Phase III (KMG-III): the genomes of soil and plant-associated and newly described type strains.</title>
        <authorList>
            <person name="Whitman W."/>
        </authorList>
    </citation>
    <scope>NUCLEOTIDE SEQUENCE [LARGE SCALE GENOMIC DNA]</scope>
    <source>
        <strain evidence="3 4">VKM Ac-2527</strain>
    </source>
</reference>
<proteinExistence type="predicted"/>
<comment type="caution">
    <text evidence="3">The sequence shown here is derived from an EMBL/GenBank/DDBJ whole genome shotgun (WGS) entry which is preliminary data.</text>
</comment>
<organism evidence="3 4">
    <name type="scientific">Kribbella caucasensis</name>
    <dbReference type="NCBI Taxonomy" id="2512215"/>
    <lineage>
        <taxon>Bacteria</taxon>
        <taxon>Bacillati</taxon>
        <taxon>Actinomycetota</taxon>
        <taxon>Actinomycetes</taxon>
        <taxon>Propionibacteriales</taxon>
        <taxon>Kribbellaceae</taxon>
        <taxon>Kribbella</taxon>
    </lineage>
</organism>
<dbReference type="Proteomes" id="UP000295388">
    <property type="component" value="Unassembled WGS sequence"/>
</dbReference>
<evidence type="ECO:0000256" key="1">
    <source>
        <dbReference type="SAM" id="SignalP"/>
    </source>
</evidence>
<dbReference type="Pfam" id="PF13449">
    <property type="entry name" value="Phytase-like"/>
    <property type="match status" value="1"/>
</dbReference>
<dbReference type="InterPro" id="IPR027372">
    <property type="entry name" value="Phytase-like_dom"/>
</dbReference>
<dbReference type="AlphaFoldDB" id="A0A4R6KNF3"/>
<dbReference type="OrthoDB" id="9758957at2"/>
<keyword evidence="4" id="KW-1185">Reference proteome</keyword>
<dbReference type="RefSeq" id="WP_133798929.1">
    <property type="nucleotide sequence ID" value="NZ_SNWQ01000002.1"/>
</dbReference>
<dbReference type="InterPro" id="IPR011044">
    <property type="entry name" value="Quino_amine_DH_bsu"/>
</dbReference>
<evidence type="ECO:0000259" key="2">
    <source>
        <dbReference type="Pfam" id="PF13449"/>
    </source>
</evidence>
<feature type="domain" description="Phytase-like" evidence="2">
    <location>
        <begin position="68"/>
        <end position="356"/>
    </location>
</feature>
<sequence length="373" mass="39233">MRWKTPLATAVTLAALTITLTASAGQAVERAASVEGGHPGGGLGACSPDAEFLGFSDSLDKTTFEGLPVAGLSALALTGPRSGLALVDNVLTTPARVFDLTIGRGPTVSVDGVTILRRPDGTPYTGADFDGEGLVVEPGRRTILATSEREPSIRRFRLSDGKEIASLPVPARFQVTPAGQAAVNQTFESLTADRDGSTLYAGMEGPLSADGTDANGSSRNRIIRYAGLPGHGYRVAAQYAYKPDPGLSLVELAVVDRNELISMERTFTPGVGNTVRVFTVSLRLAADVTGFESLADAPEKVFLQKKLVFDLVDCPPSGAVAKQPQPNPLLDNVEALALGGWLPGGRRQLYLLSDDNNGATQITRFYSLAVDLH</sequence>
<evidence type="ECO:0000313" key="3">
    <source>
        <dbReference type="EMBL" id="TDO52516.1"/>
    </source>
</evidence>
<dbReference type="EMBL" id="SNWQ01000002">
    <property type="protein sequence ID" value="TDO52516.1"/>
    <property type="molecule type" value="Genomic_DNA"/>
</dbReference>
<accession>A0A4R6KNF3</accession>
<name>A0A4R6KNF3_9ACTN</name>
<evidence type="ECO:0000313" key="4">
    <source>
        <dbReference type="Proteomes" id="UP000295388"/>
    </source>
</evidence>
<dbReference type="PANTHER" id="PTHR37957">
    <property type="entry name" value="BLR7070 PROTEIN"/>
    <property type="match status" value="1"/>
</dbReference>
<dbReference type="SUPFAM" id="SSF50969">
    <property type="entry name" value="YVTN repeat-like/Quinoprotein amine dehydrogenase"/>
    <property type="match status" value="1"/>
</dbReference>
<keyword evidence="1" id="KW-0732">Signal</keyword>
<dbReference type="PANTHER" id="PTHR37957:SF1">
    <property type="entry name" value="PHYTASE-LIKE DOMAIN-CONTAINING PROTEIN"/>
    <property type="match status" value="1"/>
</dbReference>
<protein>
    <recommendedName>
        <fullName evidence="2">Phytase-like domain-containing protein</fullName>
    </recommendedName>
</protein>
<feature type="signal peptide" evidence="1">
    <location>
        <begin position="1"/>
        <end position="24"/>
    </location>
</feature>